<evidence type="ECO:0000256" key="2">
    <source>
        <dbReference type="ARBA" id="ARBA00022692"/>
    </source>
</evidence>
<feature type="transmembrane region" description="Helical" evidence="8">
    <location>
        <begin position="686"/>
        <end position="707"/>
    </location>
</feature>
<sequence length="1349" mass="149920">MFALFITATTGFLIWLAVTNTPDNYIAFDDPVLGFEPRGTILSGRRLLVKRVDEYYEFDQPSEFYYSSTEGLLHQNDPLPDFNKGDKAPSYTRRLDDGTNPYVMFADPPTTTGACVRSEPGDDVVTLMYVYVDGNEKVPVDSDRGLVKHLITGPSLRSMCRLEWKVRTYQKKRRASEKFIGQQFDNVCKTGPDGCCATRTVANVGLLNRYYPAPSTDGPPPPTTPSMYDPFSGTDADYIFPTDCDLLTDEFADKIVELLPLCAPYFALDESSEMLQCAWAGQKVRDGNRWGDTTSETYSQAFFKVLQCNDDIPPECLTGEGSGVLDALLSLIPGDTVEKLKEGKPYPVTALRSMLPIEGWMNWYWDWKRDLMNDVLLPVAYEENGHKTIEGKNSGVGLAAFKLGIKEFLFSPKVKNDLWYAGYAIIIVVVLMWYYVNSFVVTLLAFLEILSSLGLGYWWYLSVFRLAYFPFMNCVTIFLAVGIGADDVFVYVDSWRQSRVAVPEDVKDDAEDVDDVEVSLSRFFSIKYYLAPRKDHDRTTKRLVYAIQHAGMSTFVTSFTTSAAFLANMLSKIIAIKCFGFFAAIVVLADYVLMITFLPAVCIVYDDKICGVVPSRAKTFFSQFQIVRKAEQLAAGFFTNFVPTLLLGPEGGLGSNRVSSIGRSRTKSYEALKATSYLKGVCRTHMLPFLWTATLGTVGVVGCYIAFVSPGLSLPNSPTFQLFDISHPIEQWDMIYSTMFPTASVQSVNFEIDWWFGFSDEDNSDHWAPKSGGSTQTYKIEPYSPPAQVFYRDFTEALTSWDQWKRTKKLFWYEFMAYVGRTANADTCSCECPGEGYTNCGTHCDMDNDCYGDDWCFHFQNVHDDCRLECGERNGPAVAYAPDECCGLTEDDFPLEESRFKICLDAFAEANKYNNLGLYYNRNGELAGLRMGLETKTKFIGAVQRTEEFVAMVDAFSDPYIKNNAELKGTGLDKGWYLTQLQLYDVQTSLANGVRQTLAVSLGTALLVLLVTTANIPITIVGMATISCILGGTVALLIDDGWKLSILESVVFSTAVGLSVDFCVHYSWSILLGIKRGDDSAQVVRTALVEMGPSISMGAATTFVAGCVLMLCETLFFLRFGKFLLVCMSLSWFFSTTFLLTTVAVIPRSWMQFEVAGMVRGMLGKGGRERMVVDRLQSYDDFTKLPSGCSYKDVFLPRKSDSGPALAPARPGDRVVFDWSGYTIGYFGRPFQASGGPAGGAFQGEQDYLRTVLGSGEMIAGVEEGLGGMVRGQVRQLIIPYGASSYPPSDPKHAAKGPKPATFSGLRALNFVLENDSGTMDKTLLVNLKCVRVDRKGKDGKFQRGDLDN</sequence>
<comment type="similarity">
    <text evidence="6">Belongs to the dispatched family.</text>
</comment>
<feature type="chain" id="PRO_5047480117" description="peptidylprolyl isomerase" evidence="9">
    <location>
        <begin position="20"/>
        <end position="1349"/>
    </location>
</feature>
<dbReference type="EMBL" id="BRYB01002914">
    <property type="protein sequence ID" value="GMI27476.1"/>
    <property type="molecule type" value="Genomic_DNA"/>
</dbReference>
<gene>
    <name evidence="12" type="ORF">TeGR_g552</name>
</gene>
<comment type="caution">
    <text evidence="12">The sequence shown here is derived from an EMBL/GenBank/DDBJ whole genome shotgun (WGS) entry which is preliminary data.</text>
</comment>
<evidence type="ECO:0000256" key="5">
    <source>
        <dbReference type="ARBA" id="ARBA00023180"/>
    </source>
</evidence>
<feature type="transmembrane region" description="Helical" evidence="8">
    <location>
        <begin position="1123"/>
        <end position="1146"/>
    </location>
</feature>
<evidence type="ECO:0000313" key="12">
    <source>
        <dbReference type="EMBL" id="GMI27476.1"/>
    </source>
</evidence>
<feature type="transmembrane region" description="Helical" evidence="8">
    <location>
        <begin position="418"/>
        <end position="436"/>
    </location>
</feature>
<name>A0ABQ6MJ12_9STRA</name>
<evidence type="ECO:0000256" key="6">
    <source>
        <dbReference type="ARBA" id="ARBA00038046"/>
    </source>
</evidence>
<dbReference type="EC" id="5.2.1.8" evidence="7"/>
<accession>A0ABQ6MJ12</accession>
<dbReference type="Gene3D" id="1.20.1640.10">
    <property type="entry name" value="Multidrug efflux transporter AcrB transmembrane domain"/>
    <property type="match status" value="2"/>
</dbReference>
<keyword evidence="7" id="KW-0697">Rotamase</keyword>
<keyword evidence="5" id="KW-0325">Glycoprotein</keyword>
<dbReference type="Proteomes" id="UP001165060">
    <property type="component" value="Unassembled WGS sequence"/>
</dbReference>
<feature type="transmembrane region" description="Helical" evidence="8">
    <location>
        <begin position="1050"/>
        <end position="1074"/>
    </location>
</feature>
<keyword evidence="2 8" id="KW-0812">Transmembrane</keyword>
<feature type="signal peptide" evidence="9">
    <location>
        <begin position="1"/>
        <end position="19"/>
    </location>
</feature>
<evidence type="ECO:0000256" key="9">
    <source>
        <dbReference type="SAM" id="SignalP"/>
    </source>
</evidence>
<evidence type="ECO:0000256" key="7">
    <source>
        <dbReference type="PROSITE-ProRule" id="PRU00277"/>
    </source>
</evidence>
<keyword evidence="13" id="KW-1185">Reference proteome</keyword>
<evidence type="ECO:0000259" key="11">
    <source>
        <dbReference type="PROSITE" id="PS50156"/>
    </source>
</evidence>
<comment type="catalytic activity">
    <reaction evidence="7">
        <text>[protein]-peptidylproline (omega=180) = [protein]-peptidylproline (omega=0)</text>
        <dbReference type="Rhea" id="RHEA:16237"/>
        <dbReference type="Rhea" id="RHEA-COMP:10747"/>
        <dbReference type="Rhea" id="RHEA-COMP:10748"/>
        <dbReference type="ChEBI" id="CHEBI:83833"/>
        <dbReference type="ChEBI" id="CHEBI:83834"/>
        <dbReference type="EC" id="5.2.1.8"/>
    </reaction>
</comment>
<dbReference type="PROSITE" id="PS50059">
    <property type="entry name" value="FKBP_PPIASE"/>
    <property type="match status" value="1"/>
</dbReference>
<proteinExistence type="inferred from homology"/>
<dbReference type="SUPFAM" id="SSF54534">
    <property type="entry name" value="FKBP-like"/>
    <property type="match status" value="1"/>
</dbReference>
<dbReference type="PANTHER" id="PTHR45951">
    <property type="entry name" value="PROTEIN DISPATCHED-RELATED"/>
    <property type="match status" value="1"/>
</dbReference>
<comment type="subcellular location">
    <subcellularLocation>
        <location evidence="1">Membrane</location>
        <topology evidence="1">Multi-pass membrane protein</topology>
    </subcellularLocation>
</comment>
<evidence type="ECO:0000313" key="13">
    <source>
        <dbReference type="Proteomes" id="UP001165060"/>
    </source>
</evidence>
<feature type="transmembrane region" description="Helical" evidence="8">
    <location>
        <begin position="543"/>
        <end position="567"/>
    </location>
</feature>
<feature type="transmembrane region" description="Helical" evidence="8">
    <location>
        <begin position="1095"/>
        <end position="1117"/>
    </location>
</feature>
<feature type="domain" description="PPIase FKBP-type" evidence="10">
    <location>
        <begin position="1212"/>
        <end position="1280"/>
    </location>
</feature>
<dbReference type="SUPFAM" id="SSF82866">
    <property type="entry name" value="Multidrug efflux transporter AcrB transmembrane domain"/>
    <property type="match status" value="2"/>
</dbReference>
<dbReference type="Pfam" id="PF02460">
    <property type="entry name" value="Patched"/>
    <property type="match status" value="1"/>
</dbReference>
<keyword evidence="9" id="KW-0732">Signal</keyword>
<dbReference type="InterPro" id="IPR001179">
    <property type="entry name" value="PPIase_FKBP_dom"/>
</dbReference>
<feature type="transmembrane region" description="Helical" evidence="8">
    <location>
        <begin position="443"/>
        <end position="461"/>
    </location>
</feature>
<dbReference type="InterPro" id="IPR003392">
    <property type="entry name" value="PTHD_SSD"/>
</dbReference>
<evidence type="ECO:0000256" key="4">
    <source>
        <dbReference type="ARBA" id="ARBA00023136"/>
    </source>
</evidence>
<keyword evidence="3 8" id="KW-1133">Transmembrane helix</keyword>
<dbReference type="InterPro" id="IPR000731">
    <property type="entry name" value="SSD"/>
</dbReference>
<dbReference type="InterPro" id="IPR046357">
    <property type="entry name" value="PPIase_dom_sf"/>
</dbReference>
<organism evidence="12 13">
    <name type="scientific">Tetraparma gracilis</name>
    <dbReference type="NCBI Taxonomy" id="2962635"/>
    <lineage>
        <taxon>Eukaryota</taxon>
        <taxon>Sar</taxon>
        <taxon>Stramenopiles</taxon>
        <taxon>Ochrophyta</taxon>
        <taxon>Bolidophyceae</taxon>
        <taxon>Parmales</taxon>
        <taxon>Triparmaceae</taxon>
        <taxon>Tetraparma</taxon>
    </lineage>
</organism>
<dbReference type="Gene3D" id="3.10.50.40">
    <property type="match status" value="1"/>
</dbReference>
<dbReference type="PANTHER" id="PTHR45951:SF3">
    <property type="entry name" value="PROTEIN DISPATCHED"/>
    <property type="match status" value="1"/>
</dbReference>
<keyword evidence="4 8" id="KW-0472">Membrane</keyword>
<feature type="transmembrane region" description="Helical" evidence="8">
    <location>
        <begin position="573"/>
        <end position="598"/>
    </location>
</feature>
<dbReference type="PROSITE" id="PS50156">
    <property type="entry name" value="SSD"/>
    <property type="match status" value="1"/>
</dbReference>
<dbReference type="InterPro" id="IPR052081">
    <property type="entry name" value="Dispatched_Hh_regulator"/>
</dbReference>
<evidence type="ECO:0000256" key="1">
    <source>
        <dbReference type="ARBA" id="ARBA00004141"/>
    </source>
</evidence>
<feature type="transmembrane region" description="Helical" evidence="8">
    <location>
        <begin position="1018"/>
        <end position="1038"/>
    </location>
</feature>
<feature type="domain" description="SSD" evidence="11">
    <location>
        <begin position="443"/>
        <end position="604"/>
    </location>
</feature>
<dbReference type="Pfam" id="PF00254">
    <property type="entry name" value="FKBP_C"/>
    <property type="match status" value="1"/>
</dbReference>
<protein>
    <recommendedName>
        <fullName evidence="7">peptidylprolyl isomerase</fullName>
        <ecNumber evidence="7">5.2.1.8</ecNumber>
    </recommendedName>
</protein>
<keyword evidence="7" id="KW-0413">Isomerase</keyword>
<evidence type="ECO:0000256" key="3">
    <source>
        <dbReference type="ARBA" id="ARBA00022989"/>
    </source>
</evidence>
<feature type="transmembrane region" description="Helical" evidence="8">
    <location>
        <begin position="467"/>
        <end position="492"/>
    </location>
</feature>
<evidence type="ECO:0000259" key="10">
    <source>
        <dbReference type="PROSITE" id="PS50059"/>
    </source>
</evidence>
<evidence type="ECO:0000256" key="8">
    <source>
        <dbReference type="SAM" id="Phobius"/>
    </source>
</evidence>
<reference evidence="12 13" key="1">
    <citation type="journal article" date="2023" name="Commun. Biol.">
        <title>Genome analysis of Parmales, the sister group of diatoms, reveals the evolutionary specialization of diatoms from phago-mixotrophs to photoautotrophs.</title>
        <authorList>
            <person name="Ban H."/>
            <person name="Sato S."/>
            <person name="Yoshikawa S."/>
            <person name="Yamada K."/>
            <person name="Nakamura Y."/>
            <person name="Ichinomiya M."/>
            <person name="Sato N."/>
            <person name="Blanc-Mathieu R."/>
            <person name="Endo H."/>
            <person name="Kuwata A."/>
            <person name="Ogata H."/>
        </authorList>
    </citation>
    <scope>NUCLEOTIDE SEQUENCE [LARGE SCALE GENOMIC DNA]</scope>
</reference>